<keyword evidence="4" id="KW-0378">Hydrolase</keyword>
<dbReference type="GO" id="GO:0006518">
    <property type="term" value="P:peptide metabolic process"/>
    <property type="evidence" value="ECO:0007669"/>
    <property type="project" value="InterPro"/>
</dbReference>
<feature type="binding site" evidence="9">
    <location>
        <position position="176"/>
    </location>
    <ligand>
        <name>Zn(2+)</name>
        <dbReference type="ChEBI" id="CHEBI:29105"/>
        <label>2</label>
    </ligand>
</feature>
<dbReference type="InterPro" id="IPR002933">
    <property type="entry name" value="Peptidase_M20"/>
</dbReference>
<sequence length="443" mass="48867">MDIVSRFIRYTQFNTTCNRKNAAEGQIPSSNGQWELARHLEKELLELGLEDVNVNEKCIVTATLPANTNQDIPTVAFFGHLDTSAERDTDTHAQILPYSGADLCLNADLGIYLKQSEFPELENYMGDDIIVTDGTSLLGADDKAAIAAIMNVLAHLKANPEIPHGTIKVGFLPDEEVGLRGAKAFDVDAFGADFAYTLDCCAIGDLVYENWNAGDVKVIFHGQSAHPMSAKGKLKNSLLMAHKFIAMLPGGEAPQYTEGREGYYWVKELHGNSAQTVLTLDIRDFTEEGYEQRKVFMKAMETSCNALWGEGSVTLTVSDRYSNVENSLKGENRYPIDIAKAAYAQCGITPNVIPMRGGYDGSILSQNGLPCPNLFTGAHNFHSIYEYLPVKSLQAASDVVLAVVEQTRLHFNKRANNDSFFLARLSTCYQEPQTRLLLLLLSF</sequence>
<evidence type="ECO:0000313" key="12">
    <source>
        <dbReference type="Proteomes" id="UP000190162"/>
    </source>
</evidence>
<evidence type="ECO:0000256" key="1">
    <source>
        <dbReference type="ARBA" id="ARBA00009692"/>
    </source>
</evidence>
<feature type="domain" description="Peptidase M20 dimerisation" evidence="10">
    <location>
        <begin position="211"/>
        <end position="307"/>
    </location>
</feature>
<evidence type="ECO:0000256" key="7">
    <source>
        <dbReference type="NCBIfam" id="TIGR01882"/>
    </source>
</evidence>
<keyword evidence="3 9" id="KW-0479">Metal-binding</keyword>
<dbReference type="NCBIfam" id="NF009920">
    <property type="entry name" value="PRK13381.1"/>
    <property type="match status" value="1"/>
</dbReference>
<dbReference type="GO" id="GO:0045148">
    <property type="term" value="F:tripeptide aminopeptidase activity"/>
    <property type="evidence" value="ECO:0007669"/>
    <property type="project" value="UniProtKB-UniRule"/>
</dbReference>
<organism evidence="11 12">
    <name type="scientific">Enterovibrio nigricans DSM 22720</name>
    <dbReference type="NCBI Taxonomy" id="1121868"/>
    <lineage>
        <taxon>Bacteria</taxon>
        <taxon>Pseudomonadati</taxon>
        <taxon>Pseudomonadota</taxon>
        <taxon>Gammaproteobacteria</taxon>
        <taxon>Vibrionales</taxon>
        <taxon>Vibrionaceae</taxon>
        <taxon>Enterovibrio</taxon>
    </lineage>
</organism>
<evidence type="ECO:0000256" key="5">
    <source>
        <dbReference type="ARBA" id="ARBA00022833"/>
    </source>
</evidence>
<evidence type="ECO:0000256" key="2">
    <source>
        <dbReference type="ARBA" id="ARBA00022670"/>
    </source>
</evidence>
<dbReference type="NCBIfam" id="NF003976">
    <property type="entry name" value="PRK05469.1"/>
    <property type="match status" value="1"/>
</dbReference>
<dbReference type="RefSeq" id="WP_078752838.1">
    <property type="nucleotide sequence ID" value="NZ_FUXU01000030.1"/>
</dbReference>
<dbReference type="Gene3D" id="3.40.630.10">
    <property type="entry name" value="Zn peptidases"/>
    <property type="match status" value="1"/>
</dbReference>
<dbReference type="EC" id="3.4.11.4" evidence="7"/>
<protein>
    <recommendedName>
        <fullName evidence="7">Peptidase T</fullName>
        <ecNumber evidence="7">3.4.11.4</ecNumber>
    </recommendedName>
</protein>
<keyword evidence="2" id="KW-0645">Protease</keyword>
<gene>
    <name evidence="11" type="ORF">SAMN02745132_02507</name>
</gene>
<dbReference type="Pfam" id="PF01546">
    <property type="entry name" value="Peptidase_M20"/>
    <property type="match status" value="1"/>
</dbReference>
<dbReference type="SUPFAM" id="SSF55031">
    <property type="entry name" value="Bacterial exopeptidase dimerisation domain"/>
    <property type="match status" value="1"/>
</dbReference>
<dbReference type="InterPro" id="IPR011650">
    <property type="entry name" value="Peptidase_M20_dimer"/>
</dbReference>
<feature type="binding site" evidence="9">
    <location>
        <position position="141"/>
    </location>
    <ligand>
        <name>Zn(2+)</name>
        <dbReference type="ChEBI" id="CHEBI:29105"/>
        <label>1</label>
    </ligand>
</feature>
<dbReference type="Pfam" id="PF07687">
    <property type="entry name" value="M20_dimer"/>
    <property type="match status" value="1"/>
</dbReference>
<dbReference type="AlphaFoldDB" id="A0A1T4UUH5"/>
<evidence type="ECO:0000256" key="9">
    <source>
        <dbReference type="PIRSR" id="PIRSR037215-2"/>
    </source>
</evidence>
<feature type="active site" evidence="8">
    <location>
        <position position="82"/>
    </location>
</feature>
<dbReference type="EMBL" id="FUXU01000030">
    <property type="protein sequence ID" value="SKA56071.1"/>
    <property type="molecule type" value="Genomic_DNA"/>
</dbReference>
<dbReference type="PANTHER" id="PTHR42994:SF1">
    <property type="entry name" value="PEPTIDASE T"/>
    <property type="match status" value="1"/>
</dbReference>
<keyword evidence="12" id="KW-1185">Reference proteome</keyword>
<keyword evidence="11" id="KW-0031">Aminopeptidase</keyword>
<feature type="binding site" evidence="9">
    <location>
        <position position="80"/>
    </location>
    <ligand>
        <name>Zn(2+)</name>
        <dbReference type="ChEBI" id="CHEBI:29105"/>
        <label>1</label>
    </ligand>
</feature>
<dbReference type="NCBIfam" id="TIGR01882">
    <property type="entry name" value="peptidase-T"/>
    <property type="match status" value="1"/>
</dbReference>
<dbReference type="InterPro" id="IPR036264">
    <property type="entry name" value="Bact_exopeptidase_dim_dom"/>
</dbReference>
<dbReference type="PIRSF" id="PIRSF037215">
    <property type="entry name" value="Peptidase_M20B"/>
    <property type="match status" value="1"/>
</dbReference>
<evidence type="ECO:0000256" key="4">
    <source>
        <dbReference type="ARBA" id="ARBA00022801"/>
    </source>
</evidence>
<feature type="binding site" evidence="9">
    <location>
        <position position="382"/>
    </location>
    <ligand>
        <name>Zn(2+)</name>
        <dbReference type="ChEBI" id="CHEBI:29105"/>
        <label>2</label>
    </ligand>
</feature>
<comment type="cofactor">
    <cofactor evidence="9">
        <name>Zn(2+)</name>
        <dbReference type="ChEBI" id="CHEBI:29105"/>
    </cofactor>
    <text evidence="9">Binds 2 Zn(2+) ions per subunit.</text>
</comment>
<feature type="active site" description="Proton acceptor" evidence="8">
    <location>
        <position position="175"/>
    </location>
</feature>
<dbReference type="OrthoDB" id="9804934at2"/>
<accession>A0A1T4UUH5</accession>
<dbReference type="PANTHER" id="PTHR42994">
    <property type="entry name" value="PEPTIDASE T"/>
    <property type="match status" value="1"/>
</dbReference>
<dbReference type="SUPFAM" id="SSF53187">
    <property type="entry name" value="Zn-dependent exopeptidases"/>
    <property type="match status" value="1"/>
</dbReference>
<evidence type="ECO:0000259" key="10">
    <source>
        <dbReference type="Pfam" id="PF07687"/>
    </source>
</evidence>
<dbReference type="InterPro" id="IPR001261">
    <property type="entry name" value="ArgE/DapE_CS"/>
</dbReference>
<comment type="similarity">
    <text evidence="1">Belongs to the peptidase M20B family.</text>
</comment>
<dbReference type="GO" id="GO:0008270">
    <property type="term" value="F:zinc ion binding"/>
    <property type="evidence" value="ECO:0007669"/>
    <property type="project" value="InterPro"/>
</dbReference>
<evidence type="ECO:0000256" key="3">
    <source>
        <dbReference type="ARBA" id="ARBA00022723"/>
    </source>
</evidence>
<feature type="binding site" evidence="9">
    <location>
        <position position="199"/>
    </location>
    <ligand>
        <name>Zn(2+)</name>
        <dbReference type="ChEBI" id="CHEBI:29105"/>
        <label>1</label>
    </ligand>
</feature>
<keyword evidence="5 9" id="KW-0862">Zinc</keyword>
<dbReference type="InterPro" id="IPR010161">
    <property type="entry name" value="Peptidase_M20B"/>
</dbReference>
<evidence type="ECO:0000256" key="8">
    <source>
        <dbReference type="PIRSR" id="PIRSR037215-1"/>
    </source>
</evidence>
<dbReference type="Proteomes" id="UP000190162">
    <property type="component" value="Unassembled WGS sequence"/>
</dbReference>
<dbReference type="PROSITE" id="PS00758">
    <property type="entry name" value="ARGE_DAPE_CPG2_1"/>
    <property type="match status" value="1"/>
</dbReference>
<dbReference type="Gene3D" id="3.30.70.360">
    <property type="match status" value="1"/>
</dbReference>
<feature type="binding site" evidence="9">
    <location>
        <position position="141"/>
    </location>
    <ligand>
        <name>Zn(2+)</name>
        <dbReference type="ChEBI" id="CHEBI:29105"/>
        <label>2</label>
    </ligand>
</feature>
<evidence type="ECO:0000313" key="11">
    <source>
        <dbReference type="EMBL" id="SKA56071.1"/>
    </source>
</evidence>
<proteinExistence type="inferred from homology"/>
<reference evidence="12" key="1">
    <citation type="submission" date="2017-02" db="EMBL/GenBank/DDBJ databases">
        <authorList>
            <person name="Varghese N."/>
            <person name="Submissions S."/>
        </authorList>
    </citation>
    <scope>NUCLEOTIDE SEQUENCE [LARGE SCALE GENOMIC DNA]</scope>
    <source>
        <strain evidence="12">DSM 22720</strain>
    </source>
</reference>
<evidence type="ECO:0000256" key="6">
    <source>
        <dbReference type="ARBA" id="ARBA00023049"/>
    </source>
</evidence>
<dbReference type="GO" id="GO:0006508">
    <property type="term" value="P:proteolysis"/>
    <property type="evidence" value="ECO:0007669"/>
    <property type="project" value="UniProtKB-UniRule"/>
</dbReference>
<keyword evidence="6" id="KW-0482">Metalloprotease</keyword>
<dbReference type="PROSITE" id="PS00759">
    <property type="entry name" value="ARGE_DAPE_CPG2_2"/>
    <property type="match status" value="1"/>
</dbReference>
<dbReference type="GO" id="GO:0008237">
    <property type="term" value="F:metallopeptidase activity"/>
    <property type="evidence" value="ECO:0007669"/>
    <property type="project" value="UniProtKB-KW"/>
</dbReference>
<name>A0A1T4UUH5_9GAMM</name>